<dbReference type="OMA" id="REWERHI"/>
<dbReference type="AlphaFoldDB" id="A0A251UAK7"/>
<proteinExistence type="predicted"/>
<dbReference type="InParanoid" id="A0A251UAK7"/>
<evidence type="ECO:0000313" key="2">
    <source>
        <dbReference type="EMBL" id="KAF5797702.1"/>
    </source>
</evidence>
<dbReference type="Pfam" id="PF00646">
    <property type="entry name" value="F-box"/>
    <property type="match status" value="1"/>
</dbReference>
<dbReference type="InterPro" id="IPR036047">
    <property type="entry name" value="F-box-like_dom_sf"/>
</dbReference>
<dbReference type="PANTHER" id="PTHR31111:SF125">
    <property type="entry name" value="F-BOX PROTEIN CPR30-LIKE"/>
    <property type="match status" value="1"/>
</dbReference>
<evidence type="ECO:0000259" key="1">
    <source>
        <dbReference type="PROSITE" id="PS50181"/>
    </source>
</evidence>
<protein>
    <submittedName>
        <fullName evidence="2 3">F-box domain-containing protein</fullName>
    </submittedName>
</protein>
<dbReference type="Gramene" id="mRNA:HanXRQr2_Chr07g0283771">
    <property type="protein sequence ID" value="CDS:HanXRQr2_Chr07g0283771.1"/>
    <property type="gene ID" value="HanXRQr2_Chr07g0283771"/>
</dbReference>
<dbReference type="PROSITE" id="PS50181">
    <property type="entry name" value="FBOX"/>
    <property type="match status" value="1"/>
</dbReference>
<reference evidence="2 4" key="1">
    <citation type="journal article" date="2017" name="Nature">
        <title>The sunflower genome provides insights into oil metabolism, flowering and Asterid evolution.</title>
        <authorList>
            <person name="Badouin H."/>
            <person name="Gouzy J."/>
            <person name="Grassa C.J."/>
            <person name="Murat F."/>
            <person name="Staton S.E."/>
            <person name="Cottret L."/>
            <person name="Lelandais-Briere C."/>
            <person name="Owens G.L."/>
            <person name="Carrere S."/>
            <person name="Mayjonade B."/>
            <person name="Legrand L."/>
            <person name="Gill N."/>
            <person name="Kane N.C."/>
            <person name="Bowers J.E."/>
            <person name="Hubner S."/>
            <person name="Bellec A."/>
            <person name="Berard A."/>
            <person name="Berges H."/>
            <person name="Blanchet N."/>
            <person name="Boniface M.C."/>
            <person name="Brunel D."/>
            <person name="Catrice O."/>
            <person name="Chaidir N."/>
            <person name="Claudel C."/>
            <person name="Donnadieu C."/>
            <person name="Faraut T."/>
            <person name="Fievet G."/>
            <person name="Helmstetter N."/>
            <person name="King M."/>
            <person name="Knapp S.J."/>
            <person name="Lai Z."/>
            <person name="Le Paslier M.C."/>
            <person name="Lippi Y."/>
            <person name="Lorenzon L."/>
            <person name="Mandel J.R."/>
            <person name="Marage G."/>
            <person name="Marchand G."/>
            <person name="Marquand E."/>
            <person name="Bret-Mestries E."/>
            <person name="Morien E."/>
            <person name="Nambeesan S."/>
            <person name="Nguyen T."/>
            <person name="Pegot-Espagnet P."/>
            <person name="Pouilly N."/>
            <person name="Raftis F."/>
            <person name="Sallet E."/>
            <person name="Schiex T."/>
            <person name="Thomas J."/>
            <person name="Vandecasteele C."/>
            <person name="Vares D."/>
            <person name="Vear F."/>
            <person name="Vautrin S."/>
            <person name="Crespi M."/>
            <person name="Mangin B."/>
            <person name="Burke J.M."/>
            <person name="Salse J."/>
            <person name="Munos S."/>
            <person name="Vincourt P."/>
            <person name="Rieseberg L.H."/>
            <person name="Langlade N.B."/>
        </authorList>
    </citation>
    <scope>NUCLEOTIDE SEQUENCE [LARGE SCALE GENOMIC DNA]</scope>
    <source>
        <strain evidence="4">cv. SF193</strain>
        <tissue evidence="2">Leaves</tissue>
    </source>
</reference>
<dbReference type="CDD" id="cd22157">
    <property type="entry name" value="F-box_AtFBW1-like"/>
    <property type="match status" value="1"/>
</dbReference>
<dbReference type="EMBL" id="MNCJ02000322">
    <property type="protein sequence ID" value="KAF5797702.1"/>
    <property type="molecule type" value="Genomic_DNA"/>
</dbReference>
<dbReference type="OrthoDB" id="687122at2759"/>
<name>A0A251UAK7_HELAN</name>
<dbReference type="FunCoup" id="A0A251UAK7">
    <property type="interactions" value="851"/>
</dbReference>
<reference evidence="2" key="3">
    <citation type="submission" date="2020-06" db="EMBL/GenBank/DDBJ databases">
        <title>Helianthus annuus Genome sequencing and assembly Release 2.</title>
        <authorList>
            <person name="Gouzy J."/>
            <person name="Langlade N."/>
            <person name="Munos S."/>
        </authorList>
    </citation>
    <scope>NUCLEOTIDE SEQUENCE</scope>
    <source>
        <tissue evidence="2">Leaves</tissue>
    </source>
</reference>
<dbReference type="InterPro" id="IPR013187">
    <property type="entry name" value="F-box-assoc_dom_typ3"/>
</dbReference>
<feature type="domain" description="F-box" evidence="1">
    <location>
        <begin position="12"/>
        <end position="57"/>
    </location>
</feature>
<organism evidence="3 4">
    <name type="scientific">Helianthus annuus</name>
    <name type="common">Common sunflower</name>
    <dbReference type="NCBI Taxonomy" id="4232"/>
    <lineage>
        <taxon>Eukaryota</taxon>
        <taxon>Viridiplantae</taxon>
        <taxon>Streptophyta</taxon>
        <taxon>Embryophyta</taxon>
        <taxon>Tracheophyta</taxon>
        <taxon>Spermatophyta</taxon>
        <taxon>Magnoliopsida</taxon>
        <taxon>eudicotyledons</taxon>
        <taxon>Gunneridae</taxon>
        <taxon>Pentapetalae</taxon>
        <taxon>asterids</taxon>
        <taxon>campanulids</taxon>
        <taxon>Asterales</taxon>
        <taxon>Asteraceae</taxon>
        <taxon>Asteroideae</taxon>
        <taxon>Heliantheae alliance</taxon>
        <taxon>Heliantheae</taxon>
        <taxon>Helianthus</taxon>
    </lineage>
</organism>
<reference evidence="3" key="2">
    <citation type="submission" date="2017-02" db="EMBL/GenBank/DDBJ databases">
        <title>Sunflower complete genome.</title>
        <authorList>
            <person name="Langlade N."/>
            <person name="Munos S."/>
        </authorList>
    </citation>
    <scope>NUCLEOTIDE SEQUENCE [LARGE SCALE GENOMIC DNA]</scope>
    <source>
        <tissue evidence="3">Leaves</tissue>
    </source>
</reference>
<dbReference type="SUPFAM" id="SSF81383">
    <property type="entry name" value="F-box domain"/>
    <property type="match status" value="1"/>
</dbReference>
<dbReference type="EMBL" id="CM007896">
    <property type="protein sequence ID" value="OTG20109.1"/>
    <property type="molecule type" value="Genomic_DNA"/>
</dbReference>
<sequence length="377" mass="43269">METLEEQSTDDRLAKLSVPIEIIEDILSRLPVESILRFRSVSKPWLSRISDPSFTKLHFTRSTRTALFISAYDDSTRQQHLLSAPRDGGPVSHLLTIDDVSQNDFRAAEHLNGLVLFTSVNSDSGYPCAYVVNPSTRKSLLLPHPDPYSHDIDETACYFFGFDESTNEHKVLMIRQFPKPARFEIRIFSMSTRSWRKIDAGPPIAFSISYGYICSVCVNSVIHLKFLDGLWCHILTFDLRTEVFSVINSPQGAPPYDGCFPHIIKANGCVGIAWRIIKNNQLRVWMLQDYENCVWVREIYTEPLAEVCFPYPQDFVDTDEIICRPSKLSENVMSVPVYNKKSRCFKSLHFTLGHLFPVSRNLRFYMVKSYDESMVPL</sequence>
<dbReference type="Pfam" id="PF08268">
    <property type="entry name" value="FBA_3"/>
    <property type="match status" value="1"/>
</dbReference>
<gene>
    <name evidence="3" type="ORF">HannXRQ_Chr07g0189381</name>
    <name evidence="2" type="ORF">HanXRQr2_Chr07g0283771</name>
</gene>
<dbReference type="NCBIfam" id="TIGR01640">
    <property type="entry name" value="F_box_assoc_1"/>
    <property type="match status" value="1"/>
</dbReference>
<dbReference type="PANTHER" id="PTHR31111">
    <property type="entry name" value="BNAA05G37150D PROTEIN-RELATED"/>
    <property type="match status" value="1"/>
</dbReference>
<dbReference type="SMART" id="SM00256">
    <property type="entry name" value="FBOX"/>
    <property type="match status" value="1"/>
</dbReference>
<accession>A0A251UAK7</accession>
<dbReference type="InterPro" id="IPR017451">
    <property type="entry name" value="F-box-assoc_interact_dom"/>
</dbReference>
<evidence type="ECO:0000313" key="4">
    <source>
        <dbReference type="Proteomes" id="UP000215914"/>
    </source>
</evidence>
<dbReference type="Gene3D" id="1.20.1280.50">
    <property type="match status" value="1"/>
</dbReference>
<dbReference type="InterPro" id="IPR001810">
    <property type="entry name" value="F-box_dom"/>
</dbReference>
<evidence type="ECO:0000313" key="3">
    <source>
        <dbReference type="EMBL" id="OTG20109.1"/>
    </source>
</evidence>
<keyword evidence="4" id="KW-1185">Reference proteome</keyword>
<dbReference type="Proteomes" id="UP000215914">
    <property type="component" value="Chromosome 7"/>
</dbReference>